<dbReference type="Gene3D" id="1.10.510.10">
    <property type="entry name" value="Transferase(Phosphotransferase) domain 1"/>
    <property type="match status" value="1"/>
</dbReference>
<dbReference type="SUPFAM" id="SSF56112">
    <property type="entry name" value="Protein kinase-like (PK-like)"/>
    <property type="match status" value="1"/>
</dbReference>
<evidence type="ECO:0000256" key="4">
    <source>
        <dbReference type="ARBA" id="ARBA00022840"/>
    </source>
</evidence>
<dbReference type="InterPro" id="IPR008271">
    <property type="entry name" value="Ser/Thr_kinase_AS"/>
</dbReference>
<dbReference type="InterPro" id="IPR017441">
    <property type="entry name" value="Protein_kinase_ATP_BS"/>
</dbReference>
<dbReference type="PROSITE" id="PS00107">
    <property type="entry name" value="PROTEIN_KINASE_ATP"/>
    <property type="match status" value="1"/>
</dbReference>
<feature type="binding site" evidence="5">
    <location>
        <position position="52"/>
    </location>
    <ligand>
        <name>ATP</name>
        <dbReference type="ChEBI" id="CHEBI:30616"/>
    </ligand>
</feature>
<sequence length="352" mass="38779">MVSRGLRRLQRLRATDPDRVHGFRLVGRVGSGGMGTVYAATAEGVRGYVALKVIHPEHSRDARFRAQFAREARALAQVDSRCVARFVLADVTAPQPWLATEYVPGPTLRGHVTRHRALHGDTLRGFALGTAEGVRAVHTAGLIHRDLKPGNVILGAAGPKLVDFGVAYPRRRGDATRWLRLRRARRRLRERRLAQPGDPVPVTLRPGPRDRLGTPGWISPEQYRGAEVGPASDVYQWGCVVAFAASGRDPFGQGPPEELRRRVLEESPDLDRLVDPLTELVPAAMSRAAEDRPTPSELVDALLPPRPHPTPGYPAAVGATLAQVWPGRPERLPKPPREWPWTGSRHRAGRRS</sequence>
<dbReference type="SMART" id="SM00220">
    <property type="entry name" value="S_TKc"/>
    <property type="match status" value="1"/>
</dbReference>
<dbReference type="Proteomes" id="UP001250214">
    <property type="component" value="Unassembled WGS sequence"/>
</dbReference>
<feature type="compositionally biased region" description="Basic and acidic residues" evidence="6">
    <location>
        <begin position="328"/>
        <end position="337"/>
    </location>
</feature>
<name>A0ABU2H6R4_9ACTN</name>
<dbReference type="PROSITE" id="PS50011">
    <property type="entry name" value="PROTEIN_KINASE_DOM"/>
    <property type="match status" value="1"/>
</dbReference>
<protein>
    <submittedName>
        <fullName evidence="8">Serine/threonine-protein kinase</fullName>
        <ecNumber evidence="8">2.7.11.1</ecNumber>
    </submittedName>
</protein>
<comment type="caution">
    <text evidence="8">The sequence shown here is derived from an EMBL/GenBank/DDBJ whole genome shotgun (WGS) entry which is preliminary data.</text>
</comment>
<gene>
    <name evidence="8" type="ORF">RIF23_09425</name>
</gene>
<feature type="region of interest" description="Disordered" evidence="6">
    <location>
        <begin position="326"/>
        <end position="352"/>
    </location>
</feature>
<keyword evidence="9" id="KW-1185">Reference proteome</keyword>
<evidence type="ECO:0000256" key="1">
    <source>
        <dbReference type="ARBA" id="ARBA00022679"/>
    </source>
</evidence>
<evidence type="ECO:0000313" key="9">
    <source>
        <dbReference type="Proteomes" id="UP001250214"/>
    </source>
</evidence>
<dbReference type="Gene3D" id="3.30.200.20">
    <property type="entry name" value="Phosphorylase Kinase, domain 1"/>
    <property type="match status" value="1"/>
</dbReference>
<dbReference type="InterPro" id="IPR011009">
    <property type="entry name" value="Kinase-like_dom_sf"/>
</dbReference>
<dbReference type="RefSeq" id="WP_310912020.1">
    <property type="nucleotide sequence ID" value="NZ_JAVLVT010000003.1"/>
</dbReference>
<evidence type="ECO:0000256" key="6">
    <source>
        <dbReference type="SAM" id="MobiDB-lite"/>
    </source>
</evidence>
<keyword evidence="3 8" id="KW-0418">Kinase</keyword>
<keyword evidence="1 8" id="KW-0808">Transferase</keyword>
<dbReference type="PANTHER" id="PTHR43289">
    <property type="entry name" value="MITOGEN-ACTIVATED PROTEIN KINASE KINASE KINASE 20-RELATED"/>
    <property type="match status" value="1"/>
</dbReference>
<dbReference type="Pfam" id="PF00069">
    <property type="entry name" value="Pkinase"/>
    <property type="match status" value="1"/>
</dbReference>
<proteinExistence type="predicted"/>
<keyword evidence="4 5" id="KW-0067">ATP-binding</keyword>
<dbReference type="PANTHER" id="PTHR43289:SF34">
    <property type="entry name" value="SERINE_THREONINE-PROTEIN KINASE YBDM-RELATED"/>
    <property type="match status" value="1"/>
</dbReference>
<dbReference type="InterPro" id="IPR000719">
    <property type="entry name" value="Prot_kinase_dom"/>
</dbReference>
<dbReference type="CDD" id="cd14014">
    <property type="entry name" value="STKc_PknB_like"/>
    <property type="match status" value="1"/>
</dbReference>
<accession>A0ABU2H6R4</accession>
<evidence type="ECO:0000256" key="3">
    <source>
        <dbReference type="ARBA" id="ARBA00022777"/>
    </source>
</evidence>
<evidence type="ECO:0000259" key="7">
    <source>
        <dbReference type="PROSITE" id="PS50011"/>
    </source>
</evidence>
<feature type="domain" description="Protein kinase" evidence="7">
    <location>
        <begin position="23"/>
        <end position="311"/>
    </location>
</feature>
<keyword evidence="2 5" id="KW-0547">Nucleotide-binding</keyword>
<dbReference type="GO" id="GO:0004674">
    <property type="term" value="F:protein serine/threonine kinase activity"/>
    <property type="evidence" value="ECO:0007669"/>
    <property type="project" value="UniProtKB-EC"/>
</dbReference>
<reference evidence="9" key="1">
    <citation type="submission" date="2023-07" db="EMBL/GenBank/DDBJ databases">
        <title>Novel species in the genus Lipingzhangella isolated from Sambhar Salt Lake.</title>
        <authorList>
            <person name="Jiya N."/>
            <person name="Kajale S."/>
            <person name="Sharma A."/>
        </authorList>
    </citation>
    <scope>NUCLEOTIDE SEQUENCE [LARGE SCALE GENOMIC DNA]</scope>
    <source>
        <strain evidence="9">LS1_29</strain>
    </source>
</reference>
<dbReference type="PROSITE" id="PS00108">
    <property type="entry name" value="PROTEIN_KINASE_ST"/>
    <property type="match status" value="1"/>
</dbReference>
<feature type="region of interest" description="Disordered" evidence="6">
    <location>
        <begin position="196"/>
        <end position="217"/>
    </location>
</feature>
<evidence type="ECO:0000256" key="2">
    <source>
        <dbReference type="ARBA" id="ARBA00022741"/>
    </source>
</evidence>
<dbReference type="EMBL" id="JAVLVT010000003">
    <property type="protein sequence ID" value="MDS1270515.1"/>
    <property type="molecule type" value="Genomic_DNA"/>
</dbReference>
<organism evidence="8 9">
    <name type="scientific">Lipingzhangella rawalii</name>
    <dbReference type="NCBI Taxonomy" id="2055835"/>
    <lineage>
        <taxon>Bacteria</taxon>
        <taxon>Bacillati</taxon>
        <taxon>Actinomycetota</taxon>
        <taxon>Actinomycetes</taxon>
        <taxon>Streptosporangiales</taxon>
        <taxon>Nocardiopsidaceae</taxon>
        <taxon>Lipingzhangella</taxon>
    </lineage>
</organism>
<evidence type="ECO:0000313" key="8">
    <source>
        <dbReference type="EMBL" id="MDS1270515.1"/>
    </source>
</evidence>
<dbReference type="EC" id="2.7.11.1" evidence="8"/>
<evidence type="ECO:0000256" key="5">
    <source>
        <dbReference type="PROSITE-ProRule" id="PRU10141"/>
    </source>
</evidence>